<dbReference type="Proteomes" id="UP001499884">
    <property type="component" value="Unassembled WGS sequence"/>
</dbReference>
<organism evidence="1 2">
    <name type="scientific">Streptomyces tremellae</name>
    <dbReference type="NCBI Taxonomy" id="1124239"/>
    <lineage>
        <taxon>Bacteria</taxon>
        <taxon>Bacillati</taxon>
        <taxon>Actinomycetota</taxon>
        <taxon>Actinomycetes</taxon>
        <taxon>Kitasatosporales</taxon>
        <taxon>Streptomycetaceae</taxon>
        <taxon>Streptomyces</taxon>
    </lineage>
</organism>
<comment type="caution">
    <text evidence="1">The sequence shown here is derived from an EMBL/GenBank/DDBJ whole genome shotgun (WGS) entry which is preliminary data.</text>
</comment>
<dbReference type="EMBL" id="BAABEP010000014">
    <property type="protein sequence ID" value="GAA3726966.1"/>
    <property type="molecule type" value="Genomic_DNA"/>
</dbReference>
<reference evidence="2" key="1">
    <citation type="journal article" date="2019" name="Int. J. Syst. Evol. Microbiol.">
        <title>The Global Catalogue of Microorganisms (GCM) 10K type strain sequencing project: providing services to taxonomists for standard genome sequencing and annotation.</title>
        <authorList>
            <consortium name="The Broad Institute Genomics Platform"/>
            <consortium name="The Broad Institute Genome Sequencing Center for Infectious Disease"/>
            <person name="Wu L."/>
            <person name="Ma J."/>
        </authorList>
    </citation>
    <scope>NUCLEOTIDE SEQUENCE [LARGE SCALE GENOMIC DNA]</scope>
    <source>
        <strain evidence="2">JCM 30846</strain>
    </source>
</reference>
<keyword evidence="2" id="KW-1185">Reference proteome</keyword>
<evidence type="ECO:0000313" key="1">
    <source>
        <dbReference type="EMBL" id="GAA3726966.1"/>
    </source>
</evidence>
<gene>
    <name evidence="1" type="ORF">GCM10023082_26180</name>
</gene>
<name>A0ABP7F2J6_9ACTN</name>
<proteinExistence type="predicted"/>
<dbReference type="RefSeq" id="WP_345645651.1">
    <property type="nucleotide sequence ID" value="NZ_BAABEP010000014.1"/>
</dbReference>
<evidence type="ECO:0000313" key="2">
    <source>
        <dbReference type="Proteomes" id="UP001499884"/>
    </source>
</evidence>
<accession>A0ABP7F2J6</accession>
<evidence type="ECO:0008006" key="3">
    <source>
        <dbReference type="Google" id="ProtNLM"/>
    </source>
</evidence>
<protein>
    <recommendedName>
        <fullName evidence="3">HEPN domain-containing protein</fullName>
    </recommendedName>
</protein>
<sequence length="132" mass="14728">MSSFNEVANLRAAEVQVLAESKKTLGAVYLAGYVVECRLKHFLHLNGIPFSRSGREGHNLRGLWQSAGFTKPYGHASLFIDHWDTKLRYKATLPPGVDADDLLRGGQQLAGWVATRVRQAGSRGWSHGRRQR</sequence>